<dbReference type="EMBL" id="RARA01000025">
    <property type="protein sequence ID" value="ROT47206.1"/>
    <property type="molecule type" value="Genomic_DNA"/>
</dbReference>
<proteinExistence type="predicted"/>
<dbReference type="OrthoDB" id="9811314at2"/>
<feature type="region of interest" description="Disordered" evidence="1">
    <location>
        <begin position="37"/>
        <end position="62"/>
    </location>
</feature>
<reference evidence="2 3" key="1">
    <citation type="submission" date="2018-09" db="EMBL/GenBank/DDBJ databases">
        <title>Comparative Genomics of Wolbachia-Cardinium Dual Endosymbiosis in a Plant-Parasitic Nematode.</title>
        <authorList>
            <person name="Brown A.M.V."/>
            <person name="Wasala S.K."/>
            <person name="Howe D.K."/>
            <person name="Peetz A.B."/>
            <person name="Zasada I.A."/>
            <person name="Denver D.R."/>
        </authorList>
    </citation>
    <scope>NUCLEOTIDE SEQUENCE [LARGE SCALE GENOMIC DNA]</scope>
    <source>
        <strain evidence="2 3">Pp_1</strain>
    </source>
</reference>
<feature type="compositionally biased region" description="Polar residues" evidence="1">
    <location>
        <begin position="43"/>
        <end position="62"/>
    </location>
</feature>
<keyword evidence="3" id="KW-1185">Reference proteome</keyword>
<gene>
    <name evidence="2" type="ORF">EDM02_03550</name>
</gene>
<sequence>MSRYTFRYLFKLFFFKLFYFFITFIWHAGQSPAQAQAKKKNTPAKSNQKSLQKKATTSSLETSECSIDDQHIAHVHAIFERMEEMQDKPGCSSSADLDDGIRFITMICNSRANANSKTKFHNNFIKTIRENQDGIAVLAYLLKDKKSSLRTFFQSTLHRSGTKSAANLLALAKELYTIQWNTSNSLNKTNSITFVKTNKLKALENNQDTINLKNISSILDSSCTQAVHQFKALFKLFFEENATGNYRVSAILQAFLENEVEFKRISSILSGSGKSAAKAFEELFAELFEWKNGAYVPTAKLKAFKARHIELVNISTILSGSGRSAAESFQELFDTLFEKGNGEENGAYVPTAKLKTFTEQKHKVELINICSILHGSGRSAAKAFQELFNALFEKKNEAYVPGKRLKAFNEHGCQISVGL</sequence>
<comment type="caution">
    <text evidence="2">The sequence shown here is derived from an EMBL/GenBank/DDBJ whole genome shotgun (WGS) entry which is preliminary data.</text>
</comment>
<evidence type="ECO:0000313" key="3">
    <source>
        <dbReference type="Proteomes" id="UP000270927"/>
    </source>
</evidence>
<evidence type="ECO:0000256" key="1">
    <source>
        <dbReference type="SAM" id="MobiDB-lite"/>
    </source>
</evidence>
<accession>A0A3N2QBK0</accession>
<dbReference type="AlphaFoldDB" id="A0A3N2QBK0"/>
<name>A0A3N2QBK0_9BACT</name>
<protein>
    <submittedName>
        <fullName evidence="2">Uncharacterized protein</fullName>
    </submittedName>
</protein>
<organism evidence="2 3">
    <name type="scientific">Candidatus Cardinium hertigii</name>
    <dbReference type="NCBI Taxonomy" id="247481"/>
    <lineage>
        <taxon>Bacteria</taxon>
        <taxon>Pseudomonadati</taxon>
        <taxon>Bacteroidota</taxon>
        <taxon>Cytophagia</taxon>
        <taxon>Cytophagales</taxon>
        <taxon>Amoebophilaceae</taxon>
        <taxon>Candidatus Cardinium</taxon>
    </lineage>
</organism>
<dbReference type="Proteomes" id="UP000270927">
    <property type="component" value="Unassembled WGS sequence"/>
</dbReference>
<evidence type="ECO:0000313" key="2">
    <source>
        <dbReference type="EMBL" id="ROT47206.1"/>
    </source>
</evidence>